<sequence length="78" mass="8971">MQRRHASYFSWRRAMKILMYSVAAGALMEQIQCSWLLGEDPVWLILAFGGWLGLGHCWLWCSQGELLMIAWMLLGHGS</sequence>
<gene>
    <name evidence="2" type="ORF">Nepgr_033797</name>
</gene>
<organism evidence="2 3">
    <name type="scientific">Nepenthes gracilis</name>
    <name type="common">Slender pitcher plant</name>
    <dbReference type="NCBI Taxonomy" id="150966"/>
    <lineage>
        <taxon>Eukaryota</taxon>
        <taxon>Viridiplantae</taxon>
        <taxon>Streptophyta</taxon>
        <taxon>Embryophyta</taxon>
        <taxon>Tracheophyta</taxon>
        <taxon>Spermatophyta</taxon>
        <taxon>Magnoliopsida</taxon>
        <taxon>eudicotyledons</taxon>
        <taxon>Gunneridae</taxon>
        <taxon>Pentapetalae</taxon>
        <taxon>Caryophyllales</taxon>
        <taxon>Nepenthaceae</taxon>
        <taxon>Nepenthes</taxon>
    </lineage>
</organism>
<evidence type="ECO:0000256" key="1">
    <source>
        <dbReference type="SAM" id="Phobius"/>
    </source>
</evidence>
<keyword evidence="3" id="KW-1185">Reference proteome</keyword>
<name>A0AAD3TLA3_NEPGR</name>
<keyword evidence="1" id="KW-1133">Transmembrane helix</keyword>
<accession>A0AAD3TLA3</accession>
<keyword evidence="1" id="KW-0472">Membrane</keyword>
<feature type="transmembrane region" description="Helical" evidence="1">
    <location>
        <begin position="43"/>
        <end position="61"/>
    </location>
</feature>
<reference evidence="2" key="1">
    <citation type="submission" date="2023-05" db="EMBL/GenBank/DDBJ databases">
        <title>Nepenthes gracilis genome sequencing.</title>
        <authorList>
            <person name="Fukushima K."/>
        </authorList>
    </citation>
    <scope>NUCLEOTIDE SEQUENCE</scope>
    <source>
        <strain evidence="2">SING2019-196</strain>
    </source>
</reference>
<comment type="caution">
    <text evidence="2">The sequence shown here is derived from an EMBL/GenBank/DDBJ whole genome shotgun (WGS) entry which is preliminary data.</text>
</comment>
<dbReference type="AlphaFoldDB" id="A0AAD3TLA3"/>
<evidence type="ECO:0000313" key="2">
    <source>
        <dbReference type="EMBL" id="GMH31953.1"/>
    </source>
</evidence>
<proteinExistence type="predicted"/>
<dbReference type="EMBL" id="BSYO01000046">
    <property type="protein sequence ID" value="GMH31953.1"/>
    <property type="molecule type" value="Genomic_DNA"/>
</dbReference>
<protein>
    <submittedName>
        <fullName evidence="2">Uncharacterized protein</fullName>
    </submittedName>
</protein>
<dbReference type="Proteomes" id="UP001279734">
    <property type="component" value="Unassembled WGS sequence"/>
</dbReference>
<keyword evidence="1" id="KW-0812">Transmembrane</keyword>
<evidence type="ECO:0000313" key="3">
    <source>
        <dbReference type="Proteomes" id="UP001279734"/>
    </source>
</evidence>